<name>A0A1W1E9S5_9ZZZZ</name>
<dbReference type="AlphaFoldDB" id="A0A1W1E9S5"/>
<accession>A0A1W1E9S5</accession>
<dbReference type="PANTHER" id="PTHR30189">
    <property type="entry name" value="LPS-ASSEMBLY PROTEIN"/>
    <property type="match status" value="1"/>
</dbReference>
<dbReference type="InterPro" id="IPR050218">
    <property type="entry name" value="LptD"/>
</dbReference>
<sequence length="709" mass="82215">MYKFNSLLATCAFSSTLLFATNVEKANIEVTAKHVEGSGSTLIAKDGVVVYYRDSIIHADSAVYDKQKHQLVLDGHVEMIGYQDTKEQTSHMEINTQTDTIAFKELFFTNENDIWLLSNDAKRVKSIYTFGESMLSSCDINDPLWKMHFSSSVYDGEQKYMKLYNTSVYFGDVPVFYTPYLAFSTDNKRSSGLLFPLLGYTEDEGFVYEQPIFWAINKSMDLEFNPQIRTDRSIGMYGTFRFVDTDHSQGSLRVGYFRDKDAYLQKHNLTEDEHYGLEFLYDSSQVISQHFSDEYSDGLYANITLLNDIEYLNLQKTHLRHFGQVPLQESRVNYFLQNDDWYGGFNAKYFIDTRLPDNDSTLQVLPALQAHKFLKSLFVDNLTYSIDVQTKNLDRRKGTTLNQVEFRVPIEFTASFMDDYLNISLGEYLYFGRFNFDGDQPLYHDYFQYYSNVHNAKLFSDLTGKFNGYTHVLQPSVSYILPGTESQDPLNFNELISDQPQVKDLFSVGLPEEQVRFSLNQYLYDDAMKLIFFQRLSQSYYPDREYEMADLNNEMGYNWGNWSFYNNVYYSFEFNKVSEASSSIRYKEKEYRFTLGHTYKQNLSKDASVVTANDISFDFSYAYNERFAINGGLIYNLEDESSKLWRFGGSYTRDCWSIGASVSADVRPRPTSTPGVFDYTQEYGFLVQLNFIPFASFNSAQLDTLITAP</sequence>
<dbReference type="EMBL" id="FPIB01000021">
    <property type="protein sequence ID" value="SFV90725.1"/>
    <property type="molecule type" value="Genomic_DNA"/>
</dbReference>
<protein>
    <submittedName>
        <fullName evidence="1">Outer membrane protein Imp, required for envelope biogenesis / Organic solvent tolerance protein</fullName>
    </submittedName>
</protein>
<dbReference type="HAMAP" id="MF_01411">
    <property type="entry name" value="LPS_assembly_LptD"/>
    <property type="match status" value="1"/>
</dbReference>
<proteinExistence type="inferred from homology"/>
<dbReference type="GO" id="GO:0009279">
    <property type="term" value="C:cell outer membrane"/>
    <property type="evidence" value="ECO:0007669"/>
    <property type="project" value="InterPro"/>
</dbReference>
<dbReference type="GO" id="GO:0043165">
    <property type="term" value="P:Gram-negative-bacterium-type cell outer membrane assembly"/>
    <property type="evidence" value="ECO:0007669"/>
    <property type="project" value="InterPro"/>
</dbReference>
<dbReference type="GO" id="GO:0015920">
    <property type="term" value="P:lipopolysaccharide transport"/>
    <property type="evidence" value="ECO:0007669"/>
    <property type="project" value="InterPro"/>
</dbReference>
<dbReference type="PANTHER" id="PTHR30189:SF1">
    <property type="entry name" value="LPS-ASSEMBLY PROTEIN LPTD"/>
    <property type="match status" value="1"/>
</dbReference>
<evidence type="ECO:0000313" key="1">
    <source>
        <dbReference type="EMBL" id="SFV90725.1"/>
    </source>
</evidence>
<dbReference type="InterPro" id="IPR020889">
    <property type="entry name" value="LipoPS_assembly_LptD"/>
</dbReference>
<gene>
    <name evidence="1" type="ORF">MNB_SV-4-671</name>
</gene>
<dbReference type="GO" id="GO:1990351">
    <property type="term" value="C:transporter complex"/>
    <property type="evidence" value="ECO:0007669"/>
    <property type="project" value="TreeGrafter"/>
</dbReference>
<organism evidence="1">
    <name type="scientific">hydrothermal vent metagenome</name>
    <dbReference type="NCBI Taxonomy" id="652676"/>
    <lineage>
        <taxon>unclassified sequences</taxon>
        <taxon>metagenomes</taxon>
        <taxon>ecological metagenomes</taxon>
    </lineage>
</organism>
<reference evidence="1" key="1">
    <citation type="submission" date="2016-10" db="EMBL/GenBank/DDBJ databases">
        <authorList>
            <person name="de Groot N.N."/>
        </authorList>
    </citation>
    <scope>NUCLEOTIDE SEQUENCE</scope>
</reference>